<dbReference type="Pfam" id="PF17648">
    <property type="entry name" value="Luciferase"/>
    <property type="match status" value="1"/>
</dbReference>
<dbReference type="OrthoDB" id="5358398at2759"/>
<dbReference type="GeneID" id="64969670"/>
<proteinExistence type="predicted"/>
<sequence>MSYITTVTERAHSFVAQTPALADRSRLLLAALPAGLIALLLPAAYRDYQSWLLLGPGGPPYNVFGWLLVKLLFDPLRREPFGTMLYDCKVESGEQASFLSNLPHRKGQRPAMGEFTVPQRQVNQRPSPEVRDKLMAAYGAFLERNAHIVDRVPSILERHTDAAHVCGHVPLTSVARQMKREICHVHGTSDYSLHVTLAPADCKRVIESGWGQRFPLAGSSVFRNVTFGRVSTIPTEYVLIYAPRDEEEIEVVIGILKAGVQYFTGLGDVK</sequence>
<evidence type="ECO:0000259" key="2">
    <source>
        <dbReference type="Pfam" id="PF17648"/>
    </source>
</evidence>
<dbReference type="KEGG" id="apuu:APUU_20097A"/>
<dbReference type="AlphaFoldDB" id="A0A7R7XE86"/>
<dbReference type="RefSeq" id="XP_041551859.1">
    <property type="nucleotide sequence ID" value="XM_041698700.1"/>
</dbReference>
<dbReference type="InterPro" id="IPR040841">
    <property type="entry name" value="Luciferase_dom"/>
</dbReference>
<evidence type="ECO:0000256" key="1">
    <source>
        <dbReference type="SAM" id="Phobius"/>
    </source>
</evidence>
<organism evidence="3 4">
    <name type="scientific">Aspergillus puulaauensis</name>
    <dbReference type="NCBI Taxonomy" id="1220207"/>
    <lineage>
        <taxon>Eukaryota</taxon>
        <taxon>Fungi</taxon>
        <taxon>Dikarya</taxon>
        <taxon>Ascomycota</taxon>
        <taxon>Pezizomycotina</taxon>
        <taxon>Eurotiomycetes</taxon>
        <taxon>Eurotiomycetidae</taxon>
        <taxon>Eurotiales</taxon>
        <taxon>Aspergillaceae</taxon>
        <taxon>Aspergillus</taxon>
    </lineage>
</organism>
<name>A0A7R7XE86_9EURO</name>
<gene>
    <name evidence="3" type="ORF">APUU_20097A</name>
</gene>
<dbReference type="EMBL" id="AP024444">
    <property type="protein sequence ID" value="BCS19665.1"/>
    <property type="molecule type" value="Genomic_DNA"/>
</dbReference>
<feature type="transmembrane region" description="Helical" evidence="1">
    <location>
        <begin position="27"/>
        <end position="45"/>
    </location>
</feature>
<dbReference type="Proteomes" id="UP000654913">
    <property type="component" value="Chromosome 2"/>
</dbReference>
<keyword evidence="1" id="KW-0472">Membrane</keyword>
<keyword evidence="1" id="KW-1133">Transmembrane helix</keyword>
<feature type="domain" description="Luciferase" evidence="2">
    <location>
        <begin position="179"/>
        <end position="258"/>
    </location>
</feature>
<accession>A0A7R7XE86</accession>
<dbReference type="InterPro" id="IPR048273">
    <property type="entry name" value="Luciferase"/>
</dbReference>
<keyword evidence="1" id="KW-0812">Transmembrane</keyword>
<protein>
    <recommendedName>
        <fullName evidence="2">Luciferase domain-containing protein</fullName>
    </recommendedName>
</protein>
<reference evidence="3" key="1">
    <citation type="submission" date="2021-01" db="EMBL/GenBank/DDBJ databases">
        <authorList>
            <consortium name="Aspergillus puulaauensis MK2 genome sequencing consortium"/>
            <person name="Kazuki M."/>
            <person name="Futagami T."/>
        </authorList>
    </citation>
    <scope>NUCLEOTIDE SEQUENCE</scope>
    <source>
        <strain evidence="3">MK2</strain>
    </source>
</reference>
<dbReference type="PANTHER" id="PTHR38695">
    <property type="entry name" value="AMINO ACID PERMEASE_ SLC12A DOMAIN-CONTAINING PROTEIN"/>
    <property type="match status" value="1"/>
</dbReference>
<keyword evidence="4" id="KW-1185">Reference proteome</keyword>
<reference evidence="3" key="2">
    <citation type="submission" date="2021-02" db="EMBL/GenBank/DDBJ databases">
        <title>Aspergillus puulaauensis MK2 genome sequence.</title>
        <authorList>
            <person name="Futagami T."/>
            <person name="Mori K."/>
            <person name="Kadooka C."/>
            <person name="Tanaka T."/>
        </authorList>
    </citation>
    <scope>NUCLEOTIDE SEQUENCE</scope>
    <source>
        <strain evidence="3">MK2</strain>
    </source>
</reference>
<evidence type="ECO:0000313" key="4">
    <source>
        <dbReference type="Proteomes" id="UP000654913"/>
    </source>
</evidence>
<dbReference type="PANTHER" id="PTHR38695:SF1">
    <property type="entry name" value="AMINO ACID PERMEASE_ SLC12A DOMAIN-CONTAINING PROTEIN"/>
    <property type="match status" value="1"/>
</dbReference>
<evidence type="ECO:0000313" key="3">
    <source>
        <dbReference type="EMBL" id="BCS19665.1"/>
    </source>
</evidence>